<dbReference type="Proteomes" id="UP000324015">
    <property type="component" value="Chromosome"/>
</dbReference>
<name>A0A5P2CK26_STRVZ</name>
<evidence type="ECO:0000256" key="3">
    <source>
        <dbReference type="SAM" id="SignalP"/>
    </source>
</evidence>
<evidence type="ECO:0000313" key="4">
    <source>
        <dbReference type="EMBL" id="QES43204.1"/>
    </source>
</evidence>
<proteinExistence type="predicted"/>
<feature type="compositionally biased region" description="Basic and acidic residues" evidence="1">
    <location>
        <begin position="186"/>
        <end position="199"/>
    </location>
</feature>
<feature type="signal peptide" evidence="3">
    <location>
        <begin position="1"/>
        <end position="22"/>
    </location>
</feature>
<keyword evidence="2" id="KW-1133">Transmembrane helix</keyword>
<feature type="transmembrane region" description="Helical" evidence="2">
    <location>
        <begin position="264"/>
        <end position="285"/>
    </location>
</feature>
<keyword evidence="2" id="KW-0812">Transmembrane</keyword>
<evidence type="ECO:0000256" key="2">
    <source>
        <dbReference type="SAM" id="Phobius"/>
    </source>
</evidence>
<reference evidence="4 5" key="1">
    <citation type="submission" date="2018-05" db="EMBL/GenBank/DDBJ databases">
        <title>Streptomyces venezuelae.</title>
        <authorList>
            <person name="Kim W."/>
            <person name="Lee N."/>
            <person name="Cho B.-K."/>
        </authorList>
    </citation>
    <scope>NUCLEOTIDE SEQUENCE [LARGE SCALE GENOMIC DNA]</scope>
    <source>
        <strain evidence="4 5">ATCC 14585</strain>
    </source>
</reference>
<evidence type="ECO:0000256" key="1">
    <source>
        <dbReference type="SAM" id="MobiDB-lite"/>
    </source>
</evidence>
<dbReference type="AlphaFoldDB" id="A0A5P2CK26"/>
<feature type="region of interest" description="Disordered" evidence="1">
    <location>
        <begin position="709"/>
        <end position="740"/>
    </location>
</feature>
<feature type="chain" id="PRO_5024966161" description="TPM domain-containing protein" evidence="3">
    <location>
        <begin position="23"/>
        <end position="757"/>
    </location>
</feature>
<keyword evidence="2" id="KW-0472">Membrane</keyword>
<sequence>MLTALLTTLLLLPFLAATPASAAAPQPSPQDSTQAAALAAHLRKNPVYVTDQLPRAVPRSTTPDYAEVAEGIRKRTGVRTYVLVLPEPGATKESKALLGAVHDRLRRDGLYVLVDEYSVSQAVAFGVRAPAKDAWTVQLYELPSDAGPLLSFERFADVVVLSPEKAARRAEAARDKYGSHGANGARGEEPDELHIGPTDRRNQSFLTGISLTGLPLLVLLISPYVRRWWRRRRPRTPAVDVVSLSKGREEGPPRPRPRPRRLHWVEAALALVLAAAVALTATALFDETTSSAAPPPTAADMASRVDRVTDGLRRDPVYSDPESPRPLTTRQLDGLRSRMKDADYGAVYLALVPQMPDDESAGDAEAFADALQRGLGKSGVYVVADPISGDIDVVTYDVRIDANRIALDLPDGISYDASDERSDDHRLHQRLGRLLTFLADSPRTDTPETSSLGTDVPDPVEDTALPRLFSTDFWPGLMVGAIGAVIVFLAVAAVLGIVGRVVPGLRPAAPGIHVIRQRGGGEGRGRGQGQGWGHGRGRSQGRGQGQGRGRSQGWGQGQGRSGALVGFDAPTAPSPAYLRRTAHEELDALSREFDPDAALPSRLRTRVWDCLDTATLLADRDAGGPDGRVDDDVPAADLAAAVTLARMGRAALANHDTDKPCCALNPLHGPATGWRDAQYAPEDSRRRTIPLCDDCRAFVTERPDLAHTRRLTLPSPAGGRGGGADRVPYEDVEGPMPAARKGVPQFIRQVREYAGVQ</sequence>
<evidence type="ECO:0008006" key="6">
    <source>
        <dbReference type="Google" id="ProtNLM"/>
    </source>
</evidence>
<organism evidence="4 5">
    <name type="scientific">Streptomyces venezuelae</name>
    <dbReference type="NCBI Taxonomy" id="54571"/>
    <lineage>
        <taxon>Bacteria</taxon>
        <taxon>Bacillati</taxon>
        <taxon>Actinomycetota</taxon>
        <taxon>Actinomycetes</taxon>
        <taxon>Kitasatosporales</taxon>
        <taxon>Streptomycetaceae</taxon>
        <taxon>Streptomyces</taxon>
    </lineage>
</organism>
<evidence type="ECO:0000313" key="5">
    <source>
        <dbReference type="Proteomes" id="UP000324015"/>
    </source>
</evidence>
<dbReference type="EMBL" id="CP029191">
    <property type="protein sequence ID" value="QES43204.1"/>
    <property type="molecule type" value="Genomic_DNA"/>
</dbReference>
<gene>
    <name evidence="4" type="ORF">DEJ49_21415</name>
</gene>
<feature type="transmembrane region" description="Helical" evidence="2">
    <location>
        <begin position="473"/>
        <end position="498"/>
    </location>
</feature>
<dbReference type="RefSeq" id="WP_150185657.1">
    <property type="nucleotide sequence ID" value="NZ_CP029191.1"/>
</dbReference>
<feature type="transmembrane region" description="Helical" evidence="2">
    <location>
        <begin position="205"/>
        <end position="225"/>
    </location>
</feature>
<protein>
    <recommendedName>
        <fullName evidence="6">TPM domain-containing protein</fullName>
    </recommendedName>
</protein>
<feature type="compositionally biased region" description="Gly residues" evidence="1">
    <location>
        <begin position="526"/>
        <end position="560"/>
    </location>
</feature>
<feature type="region of interest" description="Disordered" evidence="1">
    <location>
        <begin position="171"/>
        <end position="199"/>
    </location>
</feature>
<feature type="region of interest" description="Disordered" evidence="1">
    <location>
        <begin position="239"/>
        <end position="259"/>
    </location>
</feature>
<accession>A0A5P2CK26</accession>
<keyword evidence="3" id="KW-0732">Signal</keyword>
<feature type="region of interest" description="Disordered" evidence="1">
    <location>
        <begin position="515"/>
        <end position="566"/>
    </location>
</feature>